<gene>
    <name evidence="2" type="ORF">PDE_03281</name>
</gene>
<dbReference type="Proteomes" id="UP000019376">
    <property type="component" value="Unassembled WGS sequence"/>
</dbReference>
<feature type="compositionally biased region" description="Polar residues" evidence="1">
    <location>
        <begin position="62"/>
        <end position="76"/>
    </location>
</feature>
<accession>S7ZCK0</accession>
<name>S7ZCK0_PENO1</name>
<dbReference type="AlphaFoldDB" id="S7ZCK0"/>
<feature type="region of interest" description="Disordered" evidence="1">
    <location>
        <begin position="55"/>
        <end position="86"/>
    </location>
</feature>
<reference evidence="2 3" key="1">
    <citation type="journal article" date="2013" name="PLoS ONE">
        <title>Genomic and secretomic analyses reveal unique features of the lignocellulolytic enzyme system of Penicillium decumbens.</title>
        <authorList>
            <person name="Liu G."/>
            <person name="Zhang L."/>
            <person name="Wei X."/>
            <person name="Zou G."/>
            <person name="Qin Y."/>
            <person name="Ma L."/>
            <person name="Li J."/>
            <person name="Zheng H."/>
            <person name="Wang S."/>
            <person name="Wang C."/>
            <person name="Xun L."/>
            <person name="Zhao G.-P."/>
            <person name="Zhou Z."/>
            <person name="Qu Y."/>
        </authorList>
    </citation>
    <scope>NUCLEOTIDE SEQUENCE [LARGE SCALE GENOMIC DNA]</scope>
    <source>
        <strain evidence="3">114-2 / CGMCC 5302</strain>
    </source>
</reference>
<evidence type="ECO:0000313" key="3">
    <source>
        <dbReference type="Proteomes" id="UP000019376"/>
    </source>
</evidence>
<protein>
    <submittedName>
        <fullName evidence="2">Uncharacterized protein</fullName>
    </submittedName>
</protein>
<sequence>MGPQSFRARLHSRQVGRDDAVLSFHEAPIDRGKRPLACGICLIGVRCCWAGDGDANRKETADQQSNSQTDGANQIDSGAHPLFYRSGGADARRDLSMQDVVNVSGVYLPGPIPRRHNTTLLGSVEATTLAA</sequence>
<keyword evidence="3" id="KW-1185">Reference proteome</keyword>
<organism evidence="2 3">
    <name type="scientific">Penicillium oxalicum (strain 114-2 / CGMCC 5302)</name>
    <name type="common">Penicillium decumbens</name>
    <dbReference type="NCBI Taxonomy" id="933388"/>
    <lineage>
        <taxon>Eukaryota</taxon>
        <taxon>Fungi</taxon>
        <taxon>Dikarya</taxon>
        <taxon>Ascomycota</taxon>
        <taxon>Pezizomycotina</taxon>
        <taxon>Eurotiomycetes</taxon>
        <taxon>Eurotiomycetidae</taxon>
        <taxon>Eurotiales</taxon>
        <taxon>Aspergillaceae</taxon>
        <taxon>Penicillium</taxon>
    </lineage>
</organism>
<evidence type="ECO:0000256" key="1">
    <source>
        <dbReference type="SAM" id="MobiDB-lite"/>
    </source>
</evidence>
<dbReference type="HOGENOM" id="CLU_1928332_0_0_1"/>
<dbReference type="EMBL" id="KB644410">
    <property type="protein sequence ID" value="EPS28335.1"/>
    <property type="molecule type" value="Genomic_DNA"/>
</dbReference>
<proteinExistence type="predicted"/>
<evidence type="ECO:0000313" key="2">
    <source>
        <dbReference type="EMBL" id="EPS28335.1"/>
    </source>
</evidence>